<organism evidence="2 3">
    <name type="scientific">Aureobasidium namibiae CBS 147.97</name>
    <dbReference type="NCBI Taxonomy" id="1043004"/>
    <lineage>
        <taxon>Eukaryota</taxon>
        <taxon>Fungi</taxon>
        <taxon>Dikarya</taxon>
        <taxon>Ascomycota</taxon>
        <taxon>Pezizomycotina</taxon>
        <taxon>Dothideomycetes</taxon>
        <taxon>Dothideomycetidae</taxon>
        <taxon>Dothideales</taxon>
        <taxon>Saccotheciaceae</taxon>
        <taxon>Aureobasidium</taxon>
    </lineage>
</organism>
<dbReference type="HOGENOM" id="CLU_667267_0_0_1"/>
<feature type="compositionally biased region" description="Polar residues" evidence="1">
    <location>
        <begin position="10"/>
        <end position="19"/>
    </location>
</feature>
<sequence length="412" mass="46778">MNPRAPHYKFQTSTSSAGSKTRDLDSMYGSLSNSFVPASVPTMSKAFLPAHSRSLVKYKSQSSDDDVLIERARGEQQEQHQLQMHAKMIRLEDQVSDLMDQRAAFEKKQAESVQVIRDLQRDVASLKTQGQQHHDKLDVCKRGVDDNARNTQALEQRIKAIPGSLEPRFQHHVTRIDKIESLVRSAATQKNGHEPSGGNISKLVITQDKHESYLQTIGENLFAHQTRMETVNSAIDGLRSKVEALKTVNSGLRDNENSAPKGSLIKMDATTDAIFKLQTKVDHLAEQLRHHGNSAGSPKSDTSSTANDVENLMIQMDEVRQKMTRMERNLGMQSEMQGFMDKIALAHKLRLETMFYQLTKEYEGRCNPEDVEFGLEDDHLFMLRQRIFERLSVEDGVQCEFVRLKESQQMYS</sequence>
<accession>A0A074WGJ5</accession>
<evidence type="ECO:0000313" key="3">
    <source>
        <dbReference type="Proteomes" id="UP000027730"/>
    </source>
</evidence>
<dbReference type="EMBL" id="KL584712">
    <property type="protein sequence ID" value="KEQ72195.1"/>
    <property type="molecule type" value="Genomic_DNA"/>
</dbReference>
<evidence type="ECO:0000256" key="1">
    <source>
        <dbReference type="SAM" id="MobiDB-lite"/>
    </source>
</evidence>
<dbReference type="OrthoDB" id="3912376at2759"/>
<keyword evidence="3" id="KW-1185">Reference proteome</keyword>
<name>A0A074WGJ5_9PEZI</name>
<dbReference type="AlphaFoldDB" id="A0A074WGJ5"/>
<feature type="region of interest" description="Disordered" evidence="1">
    <location>
        <begin position="1"/>
        <end position="21"/>
    </location>
</feature>
<dbReference type="GeneID" id="25411049"/>
<reference evidence="2 3" key="1">
    <citation type="journal article" date="2014" name="BMC Genomics">
        <title>Genome sequencing of four Aureobasidium pullulans varieties: biotechnological potential, stress tolerance, and description of new species.</title>
        <authorList>
            <person name="Gostin Ar C."/>
            <person name="Ohm R.A."/>
            <person name="Kogej T."/>
            <person name="Sonjak S."/>
            <person name="Turk M."/>
            <person name="Zajc J."/>
            <person name="Zalar P."/>
            <person name="Grube M."/>
            <person name="Sun H."/>
            <person name="Han J."/>
            <person name="Sharma A."/>
            <person name="Chiniquy J."/>
            <person name="Ngan C.Y."/>
            <person name="Lipzen A."/>
            <person name="Barry K."/>
            <person name="Grigoriev I.V."/>
            <person name="Gunde-Cimerman N."/>
        </authorList>
    </citation>
    <scope>NUCLEOTIDE SEQUENCE [LARGE SCALE GENOMIC DNA]</scope>
    <source>
        <strain evidence="2 3">CBS 147.97</strain>
    </source>
</reference>
<evidence type="ECO:0000313" key="2">
    <source>
        <dbReference type="EMBL" id="KEQ72195.1"/>
    </source>
</evidence>
<dbReference type="Proteomes" id="UP000027730">
    <property type="component" value="Unassembled WGS sequence"/>
</dbReference>
<proteinExistence type="predicted"/>
<dbReference type="RefSeq" id="XP_013426177.1">
    <property type="nucleotide sequence ID" value="XM_013570723.1"/>
</dbReference>
<gene>
    <name evidence="2" type="ORF">M436DRAFT_49364</name>
</gene>
<protein>
    <submittedName>
        <fullName evidence="2">Uncharacterized protein</fullName>
    </submittedName>
</protein>